<accession>A0A9P7KIJ9</accession>
<evidence type="ECO:0008006" key="3">
    <source>
        <dbReference type="Google" id="ProtNLM"/>
    </source>
</evidence>
<dbReference type="AlphaFoldDB" id="A0A9P7KIJ9"/>
<sequence length="195" mass="21283">MTDLQPEYYHPGSQLSLQLVQKNGPHLPLTVTVVEVFTPFTMSQSTNTTHHPWSPTAEATAAAKRIAPYYDPHFQPTDFPDEDDAPGWEGTVIPLCYAAGTLSLEKRCIAPDVLLIEYLPDAKMLKDVDPSVVELPLLHALVAAARTFGELGVMHTDFNPGNVLSVPGTRPTRAVVILRTRVCGRGSQRRSGAVL</sequence>
<dbReference type="OrthoDB" id="2987927at2759"/>
<reference evidence="1" key="1">
    <citation type="submission" date="2021-02" db="EMBL/GenBank/DDBJ databases">
        <authorList>
            <person name="Nieuwenhuis M."/>
            <person name="Van De Peppel L.J.J."/>
        </authorList>
    </citation>
    <scope>NUCLEOTIDE SEQUENCE</scope>
    <source>
        <strain evidence="1">D49</strain>
    </source>
</reference>
<proteinExistence type="predicted"/>
<dbReference type="Proteomes" id="UP000717328">
    <property type="component" value="Unassembled WGS sequence"/>
</dbReference>
<keyword evidence="2" id="KW-1185">Reference proteome</keyword>
<gene>
    <name evidence="1" type="ORF">H0H81_001840</name>
</gene>
<organism evidence="1 2">
    <name type="scientific">Sphagnurus paluster</name>
    <dbReference type="NCBI Taxonomy" id="117069"/>
    <lineage>
        <taxon>Eukaryota</taxon>
        <taxon>Fungi</taxon>
        <taxon>Dikarya</taxon>
        <taxon>Basidiomycota</taxon>
        <taxon>Agaricomycotina</taxon>
        <taxon>Agaricomycetes</taxon>
        <taxon>Agaricomycetidae</taxon>
        <taxon>Agaricales</taxon>
        <taxon>Tricholomatineae</taxon>
        <taxon>Lyophyllaceae</taxon>
        <taxon>Sphagnurus</taxon>
    </lineage>
</organism>
<evidence type="ECO:0000313" key="1">
    <source>
        <dbReference type="EMBL" id="KAG5649830.1"/>
    </source>
</evidence>
<dbReference type="EMBL" id="JABCKI010000683">
    <property type="protein sequence ID" value="KAG5649830.1"/>
    <property type="molecule type" value="Genomic_DNA"/>
</dbReference>
<reference evidence="1" key="2">
    <citation type="submission" date="2021-10" db="EMBL/GenBank/DDBJ databases">
        <title>Phylogenomics reveals ancestral predisposition of the termite-cultivated fungus Termitomyces towards a domesticated lifestyle.</title>
        <authorList>
            <person name="Auxier B."/>
            <person name="Grum-Grzhimaylo A."/>
            <person name="Cardenas M.E."/>
            <person name="Lodge J.D."/>
            <person name="Laessoe T."/>
            <person name="Pedersen O."/>
            <person name="Smith M.E."/>
            <person name="Kuyper T.W."/>
            <person name="Franco-Molano E.A."/>
            <person name="Baroni T.J."/>
            <person name="Aanen D.K."/>
        </authorList>
    </citation>
    <scope>NUCLEOTIDE SEQUENCE</scope>
    <source>
        <strain evidence="1">D49</strain>
    </source>
</reference>
<protein>
    <recommendedName>
        <fullName evidence="3">Protein kinase domain-containing protein</fullName>
    </recommendedName>
</protein>
<comment type="caution">
    <text evidence="1">The sequence shown here is derived from an EMBL/GenBank/DDBJ whole genome shotgun (WGS) entry which is preliminary data.</text>
</comment>
<name>A0A9P7KIJ9_9AGAR</name>
<evidence type="ECO:0000313" key="2">
    <source>
        <dbReference type="Proteomes" id="UP000717328"/>
    </source>
</evidence>